<accession>A0ABD3WEX5</accession>
<reference evidence="6 7" key="1">
    <citation type="submission" date="2024-11" db="EMBL/GenBank/DDBJ databases">
        <title>Chromosome-level genome assembly of the freshwater bivalve Anodonta woodiana.</title>
        <authorList>
            <person name="Chen X."/>
        </authorList>
    </citation>
    <scope>NUCLEOTIDE SEQUENCE [LARGE SCALE GENOMIC DNA]</scope>
    <source>
        <strain evidence="6">MN2024</strain>
        <tissue evidence="6">Gills</tissue>
    </source>
</reference>
<keyword evidence="3" id="KW-1133">Transmembrane helix</keyword>
<feature type="transmembrane region" description="Helical" evidence="3">
    <location>
        <begin position="715"/>
        <end position="740"/>
    </location>
</feature>
<dbReference type="AlphaFoldDB" id="A0ABD3WEX5"/>
<dbReference type="InterPro" id="IPR024079">
    <property type="entry name" value="MetalloPept_cat_dom_sf"/>
</dbReference>
<organism evidence="6 7">
    <name type="scientific">Sinanodonta woodiana</name>
    <name type="common">Chinese pond mussel</name>
    <name type="synonym">Anodonta woodiana</name>
    <dbReference type="NCBI Taxonomy" id="1069815"/>
    <lineage>
        <taxon>Eukaryota</taxon>
        <taxon>Metazoa</taxon>
        <taxon>Spiralia</taxon>
        <taxon>Lophotrochozoa</taxon>
        <taxon>Mollusca</taxon>
        <taxon>Bivalvia</taxon>
        <taxon>Autobranchia</taxon>
        <taxon>Heteroconchia</taxon>
        <taxon>Palaeoheterodonta</taxon>
        <taxon>Unionida</taxon>
        <taxon>Unionoidea</taxon>
        <taxon>Unionidae</taxon>
        <taxon>Unioninae</taxon>
        <taxon>Sinanodonta</taxon>
    </lineage>
</organism>
<feature type="domain" description="Peptidase M12B" evidence="5">
    <location>
        <begin position="52"/>
        <end position="281"/>
    </location>
</feature>
<feature type="chain" id="PRO_5044840772" description="Peptidase M12B domain-containing protein" evidence="4">
    <location>
        <begin position="22"/>
        <end position="958"/>
    </location>
</feature>
<evidence type="ECO:0000256" key="3">
    <source>
        <dbReference type="SAM" id="Phobius"/>
    </source>
</evidence>
<sequence length="958" mass="105047">MVRFLWIVLLSIDLGSLGILANRNQFYYQEVSVPDSAYPYKNKQKRESSRFYEVEAVIILDYSLCLRLKNIISEYLSNLYDINAAIKNFYMVLIDRVNQRFSQLDDSAFKIRINVTNIYYANTLASTPWSSTIQYTSEISATKALNEMNSWLQEGTHVTVTKNTTVIVLTALKLLDDSSRALQGISQYGSICNGTNIVILQETFDFILATVATHYIARSMGALEDGKENNCSADDHFIMSTPNMAITGETKSHPWKFSECSKREIKTFISSLSNVCFNRLTSVSNVPLDTAGTSFTVDQQCKIIKGTPSYMCRVPLGGKYEEMCTGMHCYNATSKMCELVVPTEGTLSECVHGDQPVLEFSTTDCNSYISIAPSECYKGNVNLACCKTCSTYASGTEDCLYGNKIATCSIIQRDCYNASINRDCCQACSYYKTIFTDCPYGDRIGSCYSISPRDCYNDTINTNCCDRCRTYNIIYGDCEYGDKATWCASISGWDCYDENINRNCCSTCKSFTSYYPANCEYGDKIAWCKSIISRDCYDATTNSQCCKSCSLYNTYTPNCEYGNRIPDCSLSVGDCYDSRINTACCMTCKNYRTFVLNCEYGNRIASCDSVLGLDCYNASINRNCCQTCLSFKTAYPDCLYGDYVSGCRTSECSTYSADKLKQCCGTCRSILPRTSPAAIIATVTSTDKQPNNQATGSHDTVTAATLSKNASNDGWVAPVVGTIVGVVIVAVGVTSVLCFLRRRQRLKKTKQVQQQQQLKDVTSKIPNMTPSYNSQSNRPPMAPPRDSQESGVSLYGDVEETYTYIYPVDTEDSSGTAANTSVKYGIGYSTNRNDNVYIEPVSPKQCSTSLGSDVTGSSGTGTGYIEPVSPKQCSTSLGCEVTGSSGTGTGYIEPVSPKQCSTSLGCEVTGSSGTGTGYIEPVTSSQCSTSSGYDVTDTSGTGTDYGYLHLGTDVNAYC</sequence>
<evidence type="ECO:0000313" key="7">
    <source>
        <dbReference type="Proteomes" id="UP001634394"/>
    </source>
</evidence>
<evidence type="ECO:0000313" key="6">
    <source>
        <dbReference type="EMBL" id="KAL3872412.1"/>
    </source>
</evidence>
<evidence type="ECO:0000256" key="4">
    <source>
        <dbReference type="SAM" id="SignalP"/>
    </source>
</evidence>
<feature type="region of interest" description="Disordered" evidence="2">
    <location>
        <begin position="749"/>
        <end position="791"/>
    </location>
</feature>
<keyword evidence="7" id="KW-1185">Reference proteome</keyword>
<comment type="caution">
    <text evidence="1">Lacks conserved residue(s) required for the propagation of feature annotation.</text>
</comment>
<keyword evidence="3" id="KW-0472">Membrane</keyword>
<gene>
    <name evidence="6" type="ORF">ACJMK2_040339</name>
</gene>
<dbReference type="Proteomes" id="UP001634394">
    <property type="component" value="Unassembled WGS sequence"/>
</dbReference>
<evidence type="ECO:0000256" key="1">
    <source>
        <dbReference type="PROSITE-ProRule" id="PRU00276"/>
    </source>
</evidence>
<proteinExistence type="predicted"/>
<keyword evidence="4" id="KW-0732">Signal</keyword>
<dbReference type="InterPro" id="IPR001590">
    <property type="entry name" value="Peptidase_M12B"/>
</dbReference>
<dbReference type="EMBL" id="JBJQND010000007">
    <property type="protein sequence ID" value="KAL3872412.1"/>
    <property type="molecule type" value="Genomic_DNA"/>
</dbReference>
<evidence type="ECO:0000256" key="2">
    <source>
        <dbReference type="SAM" id="MobiDB-lite"/>
    </source>
</evidence>
<dbReference type="Gene3D" id="3.40.390.10">
    <property type="entry name" value="Collagenase (Catalytic Domain)"/>
    <property type="match status" value="1"/>
</dbReference>
<comment type="caution">
    <text evidence="6">The sequence shown here is derived from an EMBL/GenBank/DDBJ whole genome shotgun (WGS) entry which is preliminary data.</text>
</comment>
<dbReference type="SUPFAM" id="SSF55486">
    <property type="entry name" value="Metalloproteases ('zincins'), catalytic domain"/>
    <property type="match status" value="1"/>
</dbReference>
<dbReference type="PROSITE" id="PS50215">
    <property type="entry name" value="ADAM_MEPRO"/>
    <property type="match status" value="1"/>
</dbReference>
<keyword evidence="3" id="KW-0812">Transmembrane</keyword>
<feature type="signal peptide" evidence="4">
    <location>
        <begin position="1"/>
        <end position="21"/>
    </location>
</feature>
<evidence type="ECO:0000259" key="5">
    <source>
        <dbReference type="PROSITE" id="PS50215"/>
    </source>
</evidence>
<name>A0ABD3WEX5_SINWO</name>
<protein>
    <recommendedName>
        <fullName evidence="5">Peptidase M12B domain-containing protein</fullName>
    </recommendedName>
</protein>
<feature type="compositionally biased region" description="Polar residues" evidence="2">
    <location>
        <begin position="764"/>
        <end position="778"/>
    </location>
</feature>